<comment type="caution">
    <text evidence="1">The sequence shown here is derived from an EMBL/GenBank/DDBJ whole genome shotgun (WGS) entry which is preliminary data.</text>
</comment>
<reference evidence="1" key="1">
    <citation type="submission" date="2023-07" db="EMBL/GenBank/DDBJ databases">
        <title>Sorghum-associated microbial communities from plants grown in Nebraska, USA.</title>
        <authorList>
            <person name="Schachtman D."/>
        </authorList>
    </citation>
    <scope>NUCLEOTIDE SEQUENCE</scope>
    <source>
        <strain evidence="1">2697</strain>
    </source>
</reference>
<keyword evidence="2" id="KW-1185">Reference proteome</keyword>
<sequence>MPEEISLALTRVAVRKKPHKKNDELLKGAFEENFYDFLRFMYSDADEVIDFEKGIDFNCSGLSKSNTRRENTG</sequence>
<protein>
    <submittedName>
        <fullName evidence="1">Uncharacterized protein</fullName>
    </submittedName>
</protein>
<evidence type="ECO:0000313" key="1">
    <source>
        <dbReference type="EMBL" id="MDR6784570.1"/>
    </source>
</evidence>
<name>A0ACC6KYW8_9SPHI</name>
<evidence type="ECO:0000313" key="2">
    <source>
        <dbReference type="Proteomes" id="UP001246858"/>
    </source>
</evidence>
<proteinExistence type="predicted"/>
<dbReference type="Proteomes" id="UP001246858">
    <property type="component" value="Unassembled WGS sequence"/>
</dbReference>
<organism evidence="1 2">
    <name type="scientific">Pedobacter africanus</name>
    <dbReference type="NCBI Taxonomy" id="151894"/>
    <lineage>
        <taxon>Bacteria</taxon>
        <taxon>Pseudomonadati</taxon>
        <taxon>Bacteroidota</taxon>
        <taxon>Sphingobacteriia</taxon>
        <taxon>Sphingobacteriales</taxon>
        <taxon>Sphingobacteriaceae</taxon>
        <taxon>Pedobacter</taxon>
    </lineage>
</organism>
<dbReference type="EMBL" id="JAVDTF010000003">
    <property type="protein sequence ID" value="MDR6784570.1"/>
    <property type="molecule type" value="Genomic_DNA"/>
</dbReference>
<gene>
    <name evidence="1" type="ORF">J2X78_003144</name>
</gene>
<accession>A0ACC6KYW8</accession>